<proteinExistence type="predicted"/>
<evidence type="ECO:0000313" key="3">
    <source>
        <dbReference type="Proteomes" id="UP001318860"/>
    </source>
</evidence>
<feature type="compositionally biased region" description="Acidic residues" evidence="1">
    <location>
        <begin position="65"/>
        <end position="86"/>
    </location>
</feature>
<accession>A0ABR0UFP4</accession>
<reference evidence="2 3" key="1">
    <citation type="journal article" date="2021" name="Comput. Struct. Biotechnol. J.">
        <title>De novo genome assembly of the potent medicinal plant Rehmannia glutinosa using nanopore technology.</title>
        <authorList>
            <person name="Ma L."/>
            <person name="Dong C."/>
            <person name="Song C."/>
            <person name="Wang X."/>
            <person name="Zheng X."/>
            <person name="Niu Y."/>
            <person name="Chen S."/>
            <person name="Feng W."/>
        </authorList>
    </citation>
    <scope>NUCLEOTIDE SEQUENCE [LARGE SCALE GENOMIC DNA]</scope>
    <source>
        <strain evidence="2">DH-2019</strain>
    </source>
</reference>
<feature type="compositionally biased region" description="Basic and acidic residues" evidence="1">
    <location>
        <begin position="54"/>
        <end position="64"/>
    </location>
</feature>
<evidence type="ECO:0000313" key="2">
    <source>
        <dbReference type="EMBL" id="KAK6121378.1"/>
    </source>
</evidence>
<comment type="caution">
    <text evidence="2">The sequence shown here is derived from an EMBL/GenBank/DDBJ whole genome shotgun (WGS) entry which is preliminary data.</text>
</comment>
<protein>
    <submittedName>
        <fullName evidence="2">Uncharacterized protein</fullName>
    </submittedName>
</protein>
<name>A0ABR0UFP4_REHGL</name>
<dbReference type="Proteomes" id="UP001318860">
    <property type="component" value="Unassembled WGS sequence"/>
</dbReference>
<sequence length="118" mass="13309">MRVYTIIDGGGFMLLTSDPQLIGLCEQKVKTHEEISLYIEEPTAVELEDSDGEIEVKKTSGKEDSTEEEESEDFDDSEYGMEEEANDDKFFKDNIDIEAEWMGGQNGKYLSTYAKSAT</sequence>
<organism evidence="2 3">
    <name type="scientific">Rehmannia glutinosa</name>
    <name type="common">Chinese foxglove</name>
    <dbReference type="NCBI Taxonomy" id="99300"/>
    <lineage>
        <taxon>Eukaryota</taxon>
        <taxon>Viridiplantae</taxon>
        <taxon>Streptophyta</taxon>
        <taxon>Embryophyta</taxon>
        <taxon>Tracheophyta</taxon>
        <taxon>Spermatophyta</taxon>
        <taxon>Magnoliopsida</taxon>
        <taxon>eudicotyledons</taxon>
        <taxon>Gunneridae</taxon>
        <taxon>Pentapetalae</taxon>
        <taxon>asterids</taxon>
        <taxon>lamiids</taxon>
        <taxon>Lamiales</taxon>
        <taxon>Orobanchaceae</taxon>
        <taxon>Rehmannieae</taxon>
        <taxon>Rehmannia</taxon>
    </lineage>
</organism>
<dbReference type="EMBL" id="JABTTQ020002919">
    <property type="protein sequence ID" value="KAK6121378.1"/>
    <property type="molecule type" value="Genomic_DNA"/>
</dbReference>
<evidence type="ECO:0000256" key="1">
    <source>
        <dbReference type="SAM" id="MobiDB-lite"/>
    </source>
</evidence>
<feature type="region of interest" description="Disordered" evidence="1">
    <location>
        <begin position="46"/>
        <end position="89"/>
    </location>
</feature>
<keyword evidence="3" id="KW-1185">Reference proteome</keyword>
<gene>
    <name evidence="2" type="ORF">DH2020_044877</name>
</gene>